<dbReference type="PROSITE" id="PS00108">
    <property type="entry name" value="PROTEIN_KINASE_ST"/>
    <property type="match status" value="1"/>
</dbReference>
<dbReference type="Proteomes" id="UP000316621">
    <property type="component" value="Chromosome 3"/>
</dbReference>
<dbReference type="PANTHER" id="PTHR47987">
    <property type="entry name" value="OS08G0249100 PROTEIN"/>
    <property type="match status" value="1"/>
</dbReference>
<dbReference type="InterPro" id="IPR000719">
    <property type="entry name" value="Prot_kinase_dom"/>
</dbReference>
<keyword evidence="3" id="KW-0418">Kinase</keyword>
<dbReference type="Gramene" id="RZC54438">
    <property type="protein sequence ID" value="RZC54438"/>
    <property type="gene ID" value="C5167_013296"/>
</dbReference>
<organism evidence="8 9">
    <name type="scientific">Papaver somniferum</name>
    <name type="common">Opium poppy</name>
    <dbReference type="NCBI Taxonomy" id="3469"/>
    <lineage>
        <taxon>Eukaryota</taxon>
        <taxon>Viridiplantae</taxon>
        <taxon>Streptophyta</taxon>
        <taxon>Embryophyta</taxon>
        <taxon>Tracheophyta</taxon>
        <taxon>Spermatophyta</taxon>
        <taxon>Magnoliopsida</taxon>
        <taxon>Ranunculales</taxon>
        <taxon>Papaveraceae</taxon>
        <taxon>Papaveroideae</taxon>
        <taxon>Papaver</taxon>
    </lineage>
</organism>
<sequence length="763" mass="84500">MKEKKMMLIKNCTDMKPEEDNGEEEGKTVVVGVKMDQQSRELLTWALVKVAQPGDHVIALHVLNHNNSTEILDPNGNSSLLALVKAFDSVLSVYEGFCNLKQVDLKLKICRGSSSIRKILVREAKSYGASELILGTATKNHHHHGMKITSASSVAKYCARKLSKDFTVLAVNNGKIVFQRQSSTAATTTTDTCSTTDAENHRLHQNLLRAFHRTLSKKCKELNSITNGNSNKGKSLKKKKCCICSPVSVLPEDTSKCNNAEEDSLSDDGSVDNSMALVPVQTQEVASSSVSPSERQGSGSRPGWPLLRREFLSNEQKPLRSKFKEISVVQWAMQLPCRLSSLYLGHSDTRDSSGNISKSISLDGESGAIVLVGENPVCSPSSPYHEFTKKLPKELESLHEKFSSTCRLFTYVELKTATSNFIPENLIGKGGSSRVYKGCLSDGHELAVKILKQSADVLKEFVLEIEIINTLNHKNIMSLSGFCFEDNNLLMVYDFLSKGSLEENLHGSKDSPPLNWMDRFKVAIGVAEALNYLHSNEQAVIHRDVKSSNILLSDDFEPQLSDFGLAKWASPTASGVTCTDVAGTFGYLAPEYFMYGKFNDKIDVYAFGVVLLELLSGRKPIDSDNPKGHESLVMWAKPILNGGKVLQLLDPKLGDNYDRDQMEWMVLAATLCIRHEPRTRPRMDLVLKLLNGDADVIKWSKLQLCASDEFSLDGESLPPPDIQSHLNLALLDVEDDTSFNSIEQGLSFEEYLQGRWSRSSSFD</sequence>
<gene>
    <name evidence="8" type="ORF">C5167_013296</name>
</gene>
<evidence type="ECO:0000256" key="1">
    <source>
        <dbReference type="ARBA" id="ARBA00022679"/>
    </source>
</evidence>
<accession>A0A4Y7J3V6</accession>
<dbReference type="PANTHER" id="PTHR47987:SF5">
    <property type="entry name" value="PROTEIN KINASE DOMAIN-CONTAINING PROTEIN"/>
    <property type="match status" value="1"/>
</dbReference>
<feature type="domain" description="Protein kinase" evidence="7">
    <location>
        <begin position="421"/>
        <end position="697"/>
    </location>
</feature>
<evidence type="ECO:0000256" key="4">
    <source>
        <dbReference type="ARBA" id="ARBA00022840"/>
    </source>
</evidence>
<dbReference type="CDD" id="cd14066">
    <property type="entry name" value="STKc_IRAK"/>
    <property type="match status" value="1"/>
</dbReference>
<dbReference type="InterPro" id="IPR046958">
    <property type="entry name" value="RBK1/2/STUNTED"/>
</dbReference>
<dbReference type="GO" id="GO:0004672">
    <property type="term" value="F:protein kinase activity"/>
    <property type="evidence" value="ECO:0007669"/>
    <property type="project" value="InterPro"/>
</dbReference>
<dbReference type="GO" id="GO:0005524">
    <property type="term" value="F:ATP binding"/>
    <property type="evidence" value="ECO:0007669"/>
    <property type="project" value="UniProtKB-UniRule"/>
</dbReference>
<name>A0A4Y7J3V6_PAPSO</name>
<dbReference type="InterPro" id="IPR008271">
    <property type="entry name" value="Ser/Thr_kinase_AS"/>
</dbReference>
<dbReference type="FunFam" id="3.40.50.620:FF:000177">
    <property type="entry name" value="probable receptor-like serine/threonine-protein kinase At5g57670"/>
    <property type="match status" value="1"/>
</dbReference>
<dbReference type="Pfam" id="PF00582">
    <property type="entry name" value="Usp"/>
    <property type="match status" value="1"/>
</dbReference>
<dbReference type="FunFam" id="1.10.510.10:FF:000284">
    <property type="entry name" value="Putative receptor-like serine/threonine-protein kinase"/>
    <property type="match status" value="1"/>
</dbReference>
<evidence type="ECO:0000313" key="8">
    <source>
        <dbReference type="EMBL" id="RZC54438.1"/>
    </source>
</evidence>
<dbReference type="InterPro" id="IPR006016">
    <property type="entry name" value="UspA"/>
</dbReference>
<dbReference type="PROSITE" id="PS50011">
    <property type="entry name" value="PROTEIN_KINASE_DOM"/>
    <property type="match status" value="1"/>
</dbReference>
<keyword evidence="2 5" id="KW-0547">Nucleotide-binding</keyword>
<protein>
    <recommendedName>
        <fullName evidence="7">Protein kinase domain-containing protein</fullName>
    </recommendedName>
</protein>
<evidence type="ECO:0000313" key="9">
    <source>
        <dbReference type="Proteomes" id="UP000316621"/>
    </source>
</evidence>
<dbReference type="FunFam" id="3.30.200.20:FF:000268">
    <property type="entry name" value="probable receptor-like serine/threonine-protein kinase At5g57670"/>
    <property type="match status" value="1"/>
</dbReference>
<dbReference type="InterPro" id="IPR011009">
    <property type="entry name" value="Kinase-like_dom_sf"/>
</dbReference>
<dbReference type="SMART" id="SM00220">
    <property type="entry name" value="S_TKc"/>
    <property type="match status" value="1"/>
</dbReference>
<evidence type="ECO:0000256" key="5">
    <source>
        <dbReference type="PROSITE-ProRule" id="PRU10141"/>
    </source>
</evidence>
<feature type="binding site" evidence="5">
    <location>
        <position position="449"/>
    </location>
    <ligand>
        <name>ATP</name>
        <dbReference type="ChEBI" id="CHEBI:30616"/>
    </ligand>
</feature>
<keyword evidence="9" id="KW-1185">Reference proteome</keyword>
<dbReference type="Gene3D" id="1.10.510.10">
    <property type="entry name" value="Transferase(Phosphotransferase) domain 1"/>
    <property type="match status" value="1"/>
</dbReference>
<proteinExistence type="predicted"/>
<dbReference type="InterPro" id="IPR017441">
    <property type="entry name" value="Protein_kinase_ATP_BS"/>
</dbReference>
<dbReference type="CDD" id="cd00293">
    <property type="entry name" value="USP-like"/>
    <property type="match status" value="1"/>
</dbReference>
<evidence type="ECO:0000259" key="7">
    <source>
        <dbReference type="PROSITE" id="PS50011"/>
    </source>
</evidence>
<feature type="compositionally biased region" description="Polar residues" evidence="6">
    <location>
        <begin position="282"/>
        <end position="299"/>
    </location>
</feature>
<evidence type="ECO:0000256" key="6">
    <source>
        <dbReference type="SAM" id="MobiDB-lite"/>
    </source>
</evidence>
<dbReference type="SUPFAM" id="SSF56112">
    <property type="entry name" value="Protein kinase-like (PK-like)"/>
    <property type="match status" value="1"/>
</dbReference>
<evidence type="ECO:0000256" key="2">
    <source>
        <dbReference type="ARBA" id="ARBA00022741"/>
    </source>
</evidence>
<dbReference type="SUPFAM" id="SSF52402">
    <property type="entry name" value="Adenine nucleotide alpha hydrolases-like"/>
    <property type="match status" value="1"/>
</dbReference>
<dbReference type="Gene3D" id="3.30.200.20">
    <property type="entry name" value="Phosphorylase Kinase, domain 1"/>
    <property type="match status" value="1"/>
</dbReference>
<dbReference type="STRING" id="3469.A0A4Y7J3V6"/>
<dbReference type="PROSITE" id="PS00107">
    <property type="entry name" value="PROTEIN_KINASE_ATP"/>
    <property type="match status" value="1"/>
</dbReference>
<dbReference type="Gene3D" id="3.40.50.620">
    <property type="entry name" value="HUPs"/>
    <property type="match status" value="1"/>
</dbReference>
<feature type="region of interest" description="Disordered" evidence="6">
    <location>
        <begin position="282"/>
        <end position="304"/>
    </location>
</feature>
<dbReference type="OMA" id="TEDHANK"/>
<dbReference type="Pfam" id="PF00069">
    <property type="entry name" value="Pkinase"/>
    <property type="match status" value="1"/>
</dbReference>
<reference evidence="8 9" key="1">
    <citation type="journal article" date="2018" name="Science">
        <title>The opium poppy genome and morphinan production.</title>
        <authorList>
            <person name="Guo L."/>
            <person name="Winzer T."/>
            <person name="Yang X."/>
            <person name="Li Y."/>
            <person name="Ning Z."/>
            <person name="He Z."/>
            <person name="Teodor R."/>
            <person name="Lu Y."/>
            <person name="Bowser T.A."/>
            <person name="Graham I.A."/>
            <person name="Ye K."/>
        </authorList>
    </citation>
    <scope>NUCLEOTIDE SEQUENCE [LARGE SCALE GENOMIC DNA]</scope>
    <source>
        <strain evidence="9">cv. HN1</strain>
        <tissue evidence="8">Leaves</tissue>
    </source>
</reference>
<dbReference type="OrthoDB" id="654677at2759"/>
<dbReference type="AlphaFoldDB" id="A0A4Y7J3V6"/>
<keyword evidence="1" id="KW-0808">Transferase</keyword>
<keyword evidence="4 5" id="KW-0067">ATP-binding</keyword>
<dbReference type="EMBL" id="CM010717">
    <property type="protein sequence ID" value="RZC54438.1"/>
    <property type="molecule type" value="Genomic_DNA"/>
</dbReference>
<evidence type="ECO:0000256" key="3">
    <source>
        <dbReference type="ARBA" id="ARBA00022777"/>
    </source>
</evidence>
<dbReference type="InterPro" id="IPR014729">
    <property type="entry name" value="Rossmann-like_a/b/a_fold"/>
</dbReference>